<evidence type="ECO:0000256" key="4">
    <source>
        <dbReference type="ARBA" id="ARBA00023014"/>
    </source>
</evidence>
<reference evidence="7 8" key="2">
    <citation type="journal article" date="2020" name="Microbiol. Resour. Announc.">
        <title>Antarctic desert soil bacteria exhibit high novel natural product potential, evaluated through long-read genome sequencing and comparative genomics.</title>
        <authorList>
            <person name="Benaud N."/>
            <person name="Edwards R.J."/>
            <person name="Amos T.G."/>
            <person name="D'Agostino P.M."/>
            <person name="Gutierrez-Chavez C."/>
            <person name="Montgomery K."/>
            <person name="Nicetic I."/>
            <person name="Ferrari B.C."/>
        </authorList>
    </citation>
    <scope>NUCLEOTIDE SEQUENCE [LARGE SCALE GENOMIC DNA]</scope>
    <source>
        <strain evidence="7 8">SPB151</strain>
    </source>
</reference>
<evidence type="ECO:0000313" key="8">
    <source>
        <dbReference type="Proteomes" id="UP000515563"/>
    </source>
</evidence>
<dbReference type="InterPro" id="IPR034904">
    <property type="entry name" value="FSCA_dom_sf"/>
</dbReference>
<proteinExistence type="predicted"/>
<evidence type="ECO:0000256" key="2">
    <source>
        <dbReference type="ARBA" id="ARBA00022723"/>
    </source>
</evidence>
<dbReference type="Gene3D" id="3.30.300.130">
    <property type="entry name" value="Fe-S cluster assembly (FSCA)"/>
    <property type="match status" value="1"/>
</dbReference>
<dbReference type="GO" id="GO:0051537">
    <property type="term" value="F:2 iron, 2 sulfur cluster binding"/>
    <property type="evidence" value="ECO:0007669"/>
    <property type="project" value="UniProtKB-KW"/>
</dbReference>
<comment type="function">
    <text evidence="5">May be involved in the formation or repair of [Fe-S] clusters present in iron-sulfur proteins.</text>
</comment>
<keyword evidence="4" id="KW-0411">Iron-sulfur</keyword>
<dbReference type="Proteomes" id="UP000515563">
    <property type="component" value="Chromosome"/>
</dbReference>
<sequence length="288" mass="30810">MDRRDAQALSERIDVLLDEVQRRAEPAVTEKVEELVRAVLSLHGAGLEQLLARLDQAQVRDLLTDDLVTGMLLLHDLHPDDVATRIQGALDSVRPYLGSHAGGIDYLGIDDDGIVHLRLQGSCEGCPGSTATVRLTVENAVLDAAPEAVAVDVEGMVAAKKQTLLTIEPYSTRPDGRGSQDSEGWHRVDLVTAPGQLQKLMVADLELLIANLDGTFVAYRNSCPVCSSVLQHGKLDGDQLTCPRCTAEYDVRLAGRALAPVGAPALEALPLLPDGTGWKVAIPGRQPA</sequence>
<dbReference type="InterPro" id="IPR036922">
    <property type="entry name" value="Rieske_2Fe-2S_sf"/>
</dbReference>
<evidence type="ECO:0000259" key="6">
    <source>
        <dbReference type="PROSITE" id="PS51296"/>
    </source>
</evidence>
<dbReference type="PANTHER" id="PTHR11178">
    <property type="entry name" value="IRON-SULFUR CLUSTER SCAFFOLD PROTEIN NFU-RELATED"/>
    <property type="match status" value="1"/>
</dbReference>
<dbReference type="GO" id="GO:0016705">
    <property type="term" value="F:oxidoreductase activity, acting on paired donors, with incorporation or reduction of molecular oxygen"/>
    <property type="evidence" value="ECO:0007669"/>
    <property type="project" value="UniProtKB-ARBA"/>
</dbReference>
<evidence type="ECO:0000256" key="5">
    <source>
        <dbReference type="ARBA" id="ARBA00049958"/>
    </source>
</evidence>
<gene>
    <name evidence="7" type="ORF">F1D05_26835</name>
</gene>
<keyword evidence="1" id="KW-0001">2Fe-2S</keyword>
<dbReference type="InterPro" id="IPR017941">
    <property type="entry name" value="Rieske_2Fe-2S"/>
</dbReference>
<dbReference type="PROSITE" id="PS51296">
    <property type="entry name" value="RIESKE"/>
    <property type="match status" value="1"/>
</dbReference>
<dbReference type="RefSeq" id="WP_185443269.1">
    <property type="nucleotide sequence ID" value="NZ_CP043661.1"/>
</dbReference>
<keyword evidence="2" id="KW-0479">Metal-binding</keyword>
<dbReference type="GO" id="GO:0005506">
    <property type="term" value="F:iron ion binding"/>
    <property type="evidence" value="ECO:0007669"/>
    <property type="project" value="InterPro"/>
</dbReference>
<dbReference type="SUPFAM" id="SSF50022">
    <property type="entry name" value="ISP domain"/>
    <property type="match status" value="1"/>
</dbReference>
<name>A0A7G6X3Q4_9ACTN</name>
<keyword evidence="3" id="KW-0408">Iron</keyword>
<reference evidence="8" key="1">
    <citation type="submission" date="2019-09" db="EMBL/GenBank/DDBJ databases">
        <title>Antimicrobial potential of Antarctic Bacteria.</title>
        <authorList>
            <person name="Benaud N."/>
            <person name="Edwards R.J."/>
            <person name="Ferrari B.C."/>
        </authorList>
    </citation>
    <scope>NUCLEOTIDE SEQUENCE [LARGE SCALE GENOMIC DNA]</scope>
    <source>
        <strain evidence="8">SPB151</strain>
    </source>
</reference>
<dbReference type="Pfam" id="PF00355">
    <property type="entry name" value="Rieske"/>
    <property type="match status" value="1"/>
</dbReference>
<dbReference type="KEGG" id="kqi:F1D05_26835"/>
<keyword evidence="8" id="KW-1185">Reference proteome</keyword>
<dbReference type="AlphaFoldDB" id="A0A7G6X3Q4"/>
<evidence type="ECO:0000256" key="3">
    <source>
        <dbReference type="ARBA" id="ARBA00023004"/>
    </source>
</evidence>
<dbReference type="EMBL" id="CP043661">
    <property type="protein sequence ID" value="QNE20869.1"/>
    <property type="molecule type" value="Genomic_DNA"/>
</dbReference>
<protein>
    <recommendedName>
        <fullName evidence="6">Rieske domain-containing protein</fullName>
    </recommendedName>
</protein>
<dbReference type="GO" id="GO:0016226">
    <property type="term" value="P:iron-sulfur cluster assembly"/>
    <property type="evidence" value="ECO:0007669"/>
    <property type="project" value="InterPro"/>
</dbReference>
<organism evidence="7 8">
    <name type="scientific">Kribbella qitaiheensis</name>
    <dbReference type="NCBI Taxonomy" id="1544730"/>
    <lineage>
        <taxon>Bacteria</taxon>
        <taxon>Bacillati</taxon>
        <taxon>Actinomycetota</taxon>
        <taxon>Actinomycetes</taxon>
        <taxon>Propionibacteriales</taxon>
        <taxon>Kribbellaceae</taxon>
        <taxon>Kribbella</taxon>
    </lineage>
</organism>
<dbReference type="SUPFAM" id="SSF117916">
    <property type="entry name" value="Fe-S cluster assembly (FSCA) domain-like"/>
    <property type="match status" value="1"/>
</dbReference>
<evidence type="ECO:0000256" key="1">
    <source>
        <dbReference type="ARBA" id="ARBA00022714"/>
    </source>
</evidence>
<dbReference type="Gene3D" id="2.102.10.10">
    <property type="entry name" value="Rieske [2Fe-2S] iron-sulphur domain"/>
    <property type="match status" value="1"/>
</dbReference>
<dbReference type="InterPro" id="IPR001075">
    <property type="entry name" value="NIF_FeS_clus_asmbl_NifU_C"/>
</dbReference>
<dbReference type="GO" id="GO:0004497">
    <property type="term" value="F:monooxygenase activity"/>
    <property type="evidence" value="ECO:0007669"/>
    <property type="project" value="UniProtKB-ARBA"/>
</dbReference>
<feature type="domain" description="Rieske" evidence="6">
    <location>
        <begin position="185"/>
        <end position="273"/>
    </location>
</feature>
<dbReference type="Pfam" id="PF01106">
    <property type="entry name" value="NifU"/>
    <property type="match status" value="1"/>
</dbReference>
<accession>A0A7G6X3Q4</accession>
<evidence type="ECO:0000313" key="7">
    <source>
        <dbReference type="EMBL" id="QNE20869.1"/>
    </source>
</evidence>